<feature type="compositionally biased region" description="Low complexity" evidence="1">
    <location>
        <begin position="186"/>
        <end position="197"/>
    </location>
</feature>
<keyword evidence="3" id="KW-1185">Reference proteome</keyword>
<name>A0ABV7VKW9_9PROT</name>
<evidence type="ECO:0000313" key="2">
    <source>
        <dbReference type="EMBL" id="MFC3678191.1"/>
    </source>
</evidence>
<feature type="compositionally biased region" description="Polar residues" evidence="1">
    <location>
        <begin position="203"/>
        <end position="212"/>
    </location>
</feature>
<evidence type="ECO:0000256" key="1">
    <source>
        <dbReference type="SAM" id="MobiDB-lite"/>
    </source>
</evidence>
<organism evidence="2 3">
    <name type="scientific">Ferrovibrio xuzhouensis</name>
    <dbReference type="NCBI Taxonomy" id="1576914"/>
    <lineage>
        <taxon>Bacteria</taxon>
        <taxon>Pseudomonadati</taxon>
        <taxon>Pseudomonadota</taxon>
        <taxon>Alphaproteobacteria</taxon>
        <taxon>Rhodospirillales</taxon>
        <taxon>Rhodospirillaceae</taxon>
        <taxon>Ferrovibrio</taxon>
    </lineage>
</organism>
<feature type="region of interest" description="Disordered" evidence="1">
    <location>
        <begin position="184"/>
        <end position="219"/>
    </location>
</feature>
<reference evidence="3" key="1">
    <citation type="journal article" date="2019" name="Int. J. Syst. Evol. Microbiol.">
        <title>The Global Catalogue of Microorganisms (GCM) 10K type strain sequencing project: providing services to taxonomists for standard genome sequencing and annotation.</title>
        <authorList>
            <consortium name="The Broad Institute Genomics Platform"/>
            <consortium name="The Broad Institute Genome Sequencing Center for Infectious Disease"/>
            <person name="Wu L."/>
            <person name="Ma J."/>
        </authorList>
    </citation>
    <scope>NUCLEOTIDE SEQUENCE [LARGE SCALE GENOMIC DNA]</scope>
    <source>
        <strain evidence="3">KCTC 42182</strain>
    </source>
</reference>
<accession>A0ABV7VKW9</accession>
<sequence>MDPYAAGRLIANRGDLKRKAVNFRQGQDVRLNPDLRGRIEKVMVETQADFEKAAAQAFGNLKDAWGSAAFNTIGRARYYEWISDIALELKGQGSLFGYPLVTLYADNLKNLTTNLTQASPRLQAIIGLNIDALGIILRRRITGPGSTLERRVAEALREAYVKMRLRAPSEIAIEHRVATAVRQLDGGKPPASAAAPGLKNTDLKNTGRQWPTNVRRPAG</sequence>
<protein>
    <submittedName>
        <fullName evidence="2">Uncharacterized protein</fullName>
    </submittedName>
</protein>
<evidence type="ECO:0000313" key="3">
    <source>
        <dbReference type="Proteomes" id="UP001595711"/>
    </source>
</evidence>
<gene>
    <name evidence="2" type="ORF">ACFOOQ_21760</name>
</gene>
<dbReference type="EMBL" id="JBHRYJ010000007">
    <property type="protein sequence ID" value="MFC3678191.1"/>
    <property type="molecule type" value="Genomic_DNA"/>
</dbReference>
<comment type="caution">
    <text evidence="2">The sequence shown here is derived from an EMBL/GenBank/DDBJ whole genome shotgun (WGS) entry which is preliminary data.</text>
</comment>
<proteinExistence type="predicted"/>
<dbReference type="Proteomes" id="UP001595711">
    <property type="component" value="Unassembled WGS sequence"/>
</dbReference>
<dbReference type="RefSeq" id="WP_379729796.1">
    <property type="nucleotide sequence ID" value="NZ_JBHRYJ010000007.1"/>
</dbReference>